<evidence type="ECO:0000313" key="3">
    <source>
        <dbReference type="Proteomes" id="UP001603013"/>
    </source>
</evidence>
<dbReference type="RefSeq" id="WP_391933544.1">
    <property type="nucleotide sequence ID" value="NZ_JBIBSM010000003.1"/>
</dbReference>
<dbReference type="Proteomes" id="UP001603013">
    <property type="component" value="Unassembled WGS sequence"/>
</dbReference>
<dbReference type="InterPro" id="IPR045175">
    <property type="entry name" value="M28_fam"/>
</dbReference>
<reference evidence="2 3" key="1">
    <citation type="submission" date="2024-10" db="EMBL/GenBank/DDBJ databases">
        <title>The Natural Products Discovery Center: Release of the First 8490 Sequenced Strains for Exploring Actinobacteria Biosynthetic Diversity.</title>
        <authorList>
            <person name="Kalkreuter E."/>
            <person name="Kautsar S.A."/>
            <person name="Yang D."/>
            <person name="Bader C.D."/>
            <person name="Teijaro C.N."/>
            <person name="Fluegel L."/>
            <person name="Davis C.M."/>
            <person name="Simpson J.R."/>
            <person name="Lauterbach L."/>
            <person name="Steele A.D."/>
            <person name="Gui C."/>
            <person name="Meng S."/>
            <person name="Li G."/>
            <person name="Viehrig K."/>
            <person name="Ye F."/>
            <person name="Su P."/>
            <person name="Kiefer A.F."/>
            <person name="Nichols A."/>
            <person name="Cepeda A.J."/>
            <person name="Yan W."/>
            <person name="Fan B."/>
            <person name="Jiang Y."/>
            <person name="Adhikari A."/>
            <person name="Zheng C.-J."/>
            <person name="Schuster L."/>
            <person name="Cowan T.M."/>
            <person name="Smanski M.J."/>
            <person name="Chevrette M.G."/>
            <person name="De Carvalho L.P.S."/>
            <person name="Shen B."/>
        </authorList>
    </citation>
    <scope>NUCLEOTIDE SEQUENCE [LARGE SCALE GENOMIC DNA]</scope>
    <source>
        <strain evidence="2 3">NPDC015755</strain>
    </source>
</reference>
<dbReference type="Pfam" id="PF04389">
    <property type="entry name" value="Peptidase_M28"/>
    <property type="match status" value="2"/>
</dbReference>
<dbReference type="PANTHER" id="PTHR12147:SF26">
    <property type="entry name" value="PEPTIDASE M28 DOMAIN-CONTAINING PROTEIN"/>
    <property type="match status" value="1"/>
</dbReference>
<proteinExistence type="predicted"/>
<accession>A0ABW6Y878</accession>
<keyword evidence="3" id="KW-1185">Reference proteome</keyword>
<evidence type="ECO:0000313" key="2">
    <source>
        <dbReference type="EMBL" id="MFF8275955.1"/>
    </source>
</evidence>
<dbReference type="PANTHER" id="PTHR12147">
    <property type="entry name" value="METALLOPEPTIDASE M28 FAMILY MEMBER"/>
    <property type="match status" value="1"/>
</dbReference>
<sequence>MDQDLGSDLPTLVRALSGRVDPGRLRYDVELLADRPRGRTAAPEAMARAEAHVVRELTEAGWRTERRPFDVRGRLGCSDRPGGGMSPLRLRLHRRLTGANLLARLPGADDRPTVIVGAHLDTVRGSPGADDNASGVAVLLETARLLGGLPGRPPAVTLMVFDMEELGFIGSRVAARRLRRDGTTPRAGMICLESVGCFATEPGTQRLPRGFGLLFPRAVAAVRATGLRGDFTLVVHRRSTDQAASLWQRAAGAAEPPLPVVTLRDPRPDGPLGALAGLLLPPLNQLGRSDHAAFWNAGIPAVLLTSTAEFRNPHYHRPTDTPDTLDYSRLASVTAATTATALSWRPRRPG</sequence>
<name>A0ABW6Y878_9ACTN</name>
<protein>
    <submittedName>
        <fullName evidence="2">M28 family peptidase</fullName>
    </submittedName>
</protein>
<dbReference type="EMBL" id="JBIBSM010000003">
    <property type="protein sequence ID" value="MFF8275955.1"/>
    <property type="molecule type" value="Genomic_DNA"/>
</dbReference>
<gene>
    <name evidence="2" type="ORF">ACF05T_07550</name>
</gene>
<organism evidence="2 3">
    <name type="scientific">Streptomyces lateritius</name>
    <dbReference type="NCBI Taxonomy" id="67313"/>
    <lineage>
        <taxon>Bacteria</taxon>
        <taxon>Bacillati</taxon>
        <taxon>Actinomycetota</taxon>
        <taxon>Actinomycetes</taxon>
        <taxon>Kitasatosporales</taxon>
        <taxon>Streptomycetaceae</taxon>
        <taxon>Streptomyces</taxon>
    </lineage>
</organism>
<dbReference type="Gene3D" id="3.40.630.10">
    <property type="entry name" value="Zn peptidases"/>
    <property type="match status" value="1"/>
</dbReference>
<evidence type="ECO:0000259" key="1">
    <source>
        <dbReference type="Pfam" id="PF04389"/>
    </source>
</evidence>
<feature type="domain" description="Peptidase M28" evidence="1">
    <location>
        <begin position="285"/>
        <end position="337"/>
    </location>
</feature>
<comment type="caution">
    <text evidence="2">The sequence shown here is derived from an EMBL/GenBank/DDBJ whole genome shotgun (WGS) entry which is preliminary data.</text>
</comment>
<feature type="domain" description="Peptidase M28" evidence="1">
    <location>
        <begin position="100"/>
        <end position="179"/>
    </location>
</feature>
<dbReference type="SUPFAM" id="SSF53187">
    <property type="entry name" value="Zn-dependent exopeptidases"/>
    <property type="match status" value="1"/>
</dbReference>
<dbReference type="InterPro" id="IPR007484">
    <property type="entry name" value="Peptidase_M28"/>
</dbReference>